<protein>
    <submittedName>
        <fullName evidence="2">TIGR02588 family protein</fullName>
    </submittedName>
</protein>
<organism evidence="2 3">
    <name type="scientific">Pontibacter chinhatensis</name>
    <dbReference type="NCBI Taxonomy" id="1436961"/>
    <lineage>
        <taxon>Bacteria</taxon>
        <taxon>Pseudomonadati</taxon>
        <taxon>Bacteroidota</taxon>
        <taxon>Cytophagia</taxon>
        <taxon>Cytophagales</taxon>
        <taxon>Hymenobacteraceae</taxon>
        <taxon>Pontibacter</taxon>
    </lineage>
</organism>
<dbReference type="RefSeq" id="WP_092099185.1">
    <property type="nucleotide sequence ID" value="NZ_FOOT01000001.1"/>
</dbReference>
<keyword evidence="1" id="KW-0812">Transmembrane</keyword>
<evidence type="ECO:0000313" key="3">
    <source>
        <dbReference type="Proteomes" id="UP000198724"/>
    </source>
</evidence>
<evidence type="ECO:0000256" key="1">
    <source>
        <dbReference type="SAM" id="Phobius"/>
    </source>
</evidence>
<sequence length="138" mass="15648">MNNKESQSSSEEKDIKNWFEWTVFGLSLILVLAILGYLGYKVYHHSETPPEIVTQVWPSPSENTPNRYQVLVENKGGMSAEEVRVQVSIRRGGQELEKAELHIAFVPQESKREGWVVFEQAAGKTDSVVARVLSFEKP</sequence>
<dbReference type="Proteomes" id="UP000198724">
    <property type="component" value="Unassembled WGS sequence"/>
</dbReference>
<dbReference type="AlphaFoldDB" id="A0A1I2NPQ8"/>
<evidence type="ECO:0000313" key="2">
    <source>
        <dbReference type="EMBL" id="SFG05842.1"/>
    </source>
</evidence>
<dbReference type="OrthoDB" id="893974at2"/>
<dbReference type="EMBL" id="FOOT01000001">
    <property type="protein sequence ID" value="SFG05842.1"/>
    <property type="molecule type" value="Genomic_DNA"/>
</dbReference>
<reference evidence="3" key="1">
    <citation type="submission" date="2016-10" db="EMBL/GenBank/DDBJ databases">
        <authorList>
            <person name="Varghese N."/>
            <person name="Submissions S."/>
        </authorList>
    </citation>
    <scope>NUCLEOTIDE SEQUENCE [LARGE SCALE GENOMIC DNA]</scope>
    <source>
        <strain evidence="3">LP51</strain>
    </source>
</reference>
<keyword evidence="1" id="KW-0472">Membrane</keyword>
<accession>A0A1I2NPQ8</accession>
<gene>
    <name evidence="2" type="ORF">SAMN05421739_101811</name>
</gene>
<feature type="transmembrane region" description="Helical" evidence="1">
    <location>
        <begin position="21"/>
        <end position="40"/>
    </location>
</feature>
<keyword evidence="1" id="KW-1133">Transmembrane helix</keyword>
<keyword evidence="3" id="KW-1185">Reference proteome</keyword>
<dbReference type="STRING" id="1436961.SAMN05421739_101811"/>
<proteinExistence type="predicted"/>
<name>A0A1I2NPQ8_9BACT</name>